<dbReference type="EMBL" id="DTPE01000149">
    <property type="protein sequence ID" value="HGE75174.1"/>
    <property type="molecule type" value="Genomic_DNA"/>
</dbReference>
<accession>A0A7V3REG1</accession>
<protein>
    <recommendedName>
        <fullName evidence="3">Cytochrome B6</fullName>
    </recommendedName>
</protein>
<feature type="transmembrane region" description="Helical" evidence="1">
    <location>
        <begin position="272"/>
        <end position="293"/>
    </location>
</feature>
<feature type="transmembrane region" description="Helical" evidence="1">
    <location>
        <begin position="24"/>
        <end position="42"/>
    </location>
</feature>
<keyword evidence="1" id="KW-0472">Membrane</keyword>
<gene>
    <name evidence="2" type="ORF">ENX73_03500</name>
</gene>
<evidence type="ECO:0000313" key="2">
    <source>
        <dbReference type="EMBL" id="HGE75174.1"/>
    </source>
</evidence>
<organism evidence="2">
    <name type="scientific">Mesoaciditoga lauensis</name>
    <dbReference type="NCBI Taxonomy" id="1495039"/>
    <lineage>
        <taxon>Bacteria</taxon>
        <taxon>Thermotogati</taxon>
        <taxon>Thermotogota</taxon>
        <taxon>Thermotogae</taxon>
        <taxon>Mesoaciditogales</taxon>
        <taxon>Mesoaciditogaceae</taxon>
        <taxon>Mesoaciditoga</taxon>
    </lineage>
</organism>
<evidence type="ECO:0008006" key="3">
    <source>
        <dbReference type="Google" id="ProtNLM"/>
    </source>
</evidence>
<sequence length="314" mass="35317">MSKKTDQYFKGIPMKPYDLIKEGLIVFVAITILVFILAIIFSSPDYPPVKAKEIATYEPVAYLQTFADILQGKSEISNYGPPYDYDKENEQNIFGIAPASILGVTIPINAINDFVIGPLSHLAVIDKNVSKALEEFKDASPQQRTLWIDAYANALNSAKVVSGQVQVSNGDYGPVSVMMNGLLELGKSGLLDASIQSGETPYSFYTLNFTKPLLLFQGKIYHSVARSLDMLGEDWGISNETGNYPGAWWLWPYTFWYQIPPFSTSPNGDLEVGLIMIALFLVLLFLPFIPVLNKIPRWTKIYKTIWRDWYKNKN</sequence>
<name>A0A7V3REG1_9BACT</name>
<proteinExistence type="predicted"/>
<dbReference type="AlphaFoldDB" id="A0A7V3REG1"/>
<keyword evidence="1" id="KW-1133">Transmembrane helix</keyword>
<reference evidence="2" key="1">
    <citation type="journal article" date="2020" name="mSystems">
        <title>Genome- and Community-Level Interaction Insights into Carbon Utilization and Element Cycling Functions of Hydrothermarchaeota in Hydrothermal Sediment.</title>
        <authorList>
            <person name="Zhou Z."/>
            <person name="Liu Y."/>
            <person name="Xu W."/>
            <person name="Pan J."/>
            <person name="Luo Z.H."/>
            <person name="Li M."/>
        </authorList>
    </citation>
    <scope>NUCLEOTIDE SEQUENCE [LARGE SCALE GENOMIC DNA]</scope>
    <source>
        <strain evidence="2">SpSt-966</strain>
    </source>
</reference>
<evidence type="ECO:0000256" key="1">
    <source>
        <dbReference type="SAM" id="Phobius"/>
    </source>
</evidence>
<comment type="caution">
    <text evidence="2">The sequence shown here is derived from an EMBL/GenBank/DDBJ whole genome shotgun (WGS) entry which is preliminary data.</text>
</comment>
<keyword evidence="1" id="KW-0812">Transmembrane</keyword>